<keyword evidence="1" id="KW-0732">Signal</keyword>
<evidence type="ECO:0008006" key="4">
    <source>
        <dbReference type="Google" id="ProtNLM"/>
    </source>
</evidence>
<name>A0A1X9ND86_9GAMM</name>
<keyword evidence="3" id="KW-1185">Reference proteome</keyword>
<feature type="signal peptide" evidence="1">
    <location>
        <begin position="1"/>
        <end position="19"/>
    </location>
</feature>
<evidence type="ECO:0000313" key="2">
    <source>
        <dbReference type="EMBL" id="ARN72917.1"/>
    </source>
</evidence>
<evidence type="ECO:0000256" key="1">
    <source>
        <dbReference type="SAM" id="SignalP"/>
    </source>
</evidence>
<dbReference type="AlphaFoldDB" id="A0A1X9ND86"/>
<dbReference type="KEGG" id="osg:BST96_01630"/>
<reference evidence="2 3" key="1">
    <citation type="submission" date="2016-11" db="EMBL/GenBank/DDBJ databases">
        <title>Trade-off between light-utilization and light-protection in marine flavobacteria.</title>
        <authorList>
            <person name="Kumagai Y."/>
        </authorList>
    </citation>
    <scope>NUCLEOTIDE SEQUENCE [LARGE SCALE GENOMIC DNA]</scope>
    <source>
        <strain evidence="2 3">NBRC 107125</strain>
    </source>
</reference>
<accession>A0A1X9ND86</accession>
<sequence>MFNYTLALVGLSLSVFANAALYDRGNGLLYDDELNITWLLDFNYAKTSGYHTTGYMTREDAKTWVEALDYGGYQGWRLPTQTNGAYGNSSYEIGELGHLYNFTLGNQRQDWNDPNDWCEEIEYDYYECGYDTAMENDSFTDPITGQTISFGLLAYESYKSFQYGDLREGSRDYHIQGFGFYDGAEFTANTQYGGGYLAWAVHDGDIAAVPVPGAVWLFGSALAGLAGFKRKK</sequence>
<dbReference type="RefSeq" id="WP_085757008.1">
    <property type="nucleotide sequence ID" value="NZ_CP019343.1"/>
</dbReference>
<feature type="chain" id="PRO_5011008555" description="DUF1566 domain-containing protein" evidence="1">
    <location>
        <begin position="20"/>
        <end position="232"/>
    </location>
</feature>
<organism evidence="2 3">
    <name type="scientific">Oceanicoccus sagamiensis</name>
    <dbReference type="NCBI Taxonomy" id="716816"/>
    <lineage>
        <taxon>Bacteria</taxon>
        <taxon>Pseudomonadati</taxon>
        <taxon>Pseudomonadota</taxon>
        <taxon>Gammaproteobacteria</taxon>
        <taxon>Cellvibrionales</taxon>
        <taxon>Spongiibacteraceae</taxon>
        <taxon>Oceanicoccus</taxon>
    </lineage>
</organism>
<evidence type="ECO:0000313" key="3">
    <source>
        <dbReference type="Proteomes" id="UP000193450"/>
    </source>
</evidence>
<dbReference type="Proteomes" id="UP000193450">
    <property type="component" value="Chromosome"/>
</dbReference>
<dbReference type="EMBL" id="CP019343">
    <property type="protein sequence ID" value="ARN72917.1"/>
    <property type="molecule type" value="Genomic_DNA"/>
</dbReference>
<protein>
    <recommendedName>
        <fullName evidence="4">DUF1566 domain-containing protein</fullName>
    </recommendedName>
</protein>
<proteinExistence type="predicted"/>
<gene>
    <name evidence="2" type="ORF">BST96_01630</name>
</gene>